<organism evidence="2 3">
    <name type="scientific">Myodes glareolus</name>
    <name type="common">Bank vole</name>
    <name type="synonym">Clethrionomys glareolus</name>
    <dbReference type="NCBI Taxonomy" id="447135"/>
    <lineage>
        <taxon>Eukaryota</taxon>
        <taxon>Metazoa</taxon>
        <taxon>Chordata</taxon>
        <taxon>Craniata</taxon>
        <taxon>Vertebrata</taxon>
        <taxon>Euteleostomi</taxon>
        <taxon>Mammalia</taxon>
        <taxon>Eutheria</taxon>
        <taxon>Euarchontoglires</taxon>
        <taxon>Glires</taxon>
        <taxon>Rodentia</taxon>
        <taxon>Myomorpha</taxon>
        <taxon>Muroidea</taxon>
        <taxon>Cricetidae</taxon>
        <taxon>Arvicolinae</taxon>
        <taxon>Myodes</taxon>
    </lineage>
</organism>
<sequence length="136" mass="14927">MATVRVDRISAFLAVTLGAYELHELKEKVKKQQGRSFGSKEGSQARTWEDSNSVEQGGSEPGPQCSAEGWILSVTRVHKEATKEESHAKFACSGEMNLDRRTESLKGPKVYLTSTCSFLHEDNLGDGSMDGSQDPF</sequence>
<dbReference type="GO" id="GO:0005737">
    <property type="term" value="C:cytoplasm"/>
    <property type="evidence" value="ECO:0007669"/>
    <property type="project" value="InterPro"/>
</dbReference>
<dbReference type="EMBL" id="JBBHLL010000262">
    <property type="protein sequence ID" value="KAK7807758.1"/>
    <property type="molecule type" value="Genomic_DNA"/>
</dbReference>
<feature type="region of interest" description="Disordered" evidence="1">
    <location>
        <begin position="30"/>
        <end position="67"/>
    </location>
</feature>
<dbReference type="PRINTS" id="PR01738">
    <property type="entry name" value="RNABINDINGM8"/>
</dbReference>
<name>A0AAW0I0F2_MYOGA</name>
<dbReference type="GO" id="GO:0006396">
    <property type="term" value="P:RNA processing"/>
    <property type="evidence" value="ECO:0007669"/>
    <property type="project" value="InterPro"/>
</dbReference>
<accession>A0AAW0I0F2</accession>
<feature type="compositionally biased region" description="Polar residues" evidence="1">
    <location>
        <begin position="41"/>
        <end position="56"/>
    </location>
</feature>
<protein>
    <submittedName>
        <fullName evidence="2">Uncharacterized protein</fullName>
    </submittedName>
</protein>
<gene>
    <name evidence="2" type="ORF">U0070_026166</name>
</gene>
<proteinExistence type="predicted"/>
<keyword evidence="3" id="KW-1185">Reference proteome</keyword>
<dbReference type="GO" id="GO:0003723">
    <property type="term" value="F:RNA binding"/>
    <property type="evidence" value="ECO:0007669"/>
    <property type="project" value="InterPro"/>
</dbReference>
<evidence type="ECO:0000313" key="2">
    <source>
        <dbReference type="EMBL" id="KAK7807758.1"/>
    </source>
</evidence>
<comment type="caution">
    <text evidence="2">The sequence shown here is derived from an EMBL/GenBank/DDBJ whole genome shotgun (WGS) entry which is preliminary data.</text>
</comment>
<dbReference type="InterPro" id="IPR008111">
    <property type="entry name" value="RNA-bd_8"/>
</dbReference>
<reference evidence="2 3" key="1">
    <citation type="journal article" date="2023" name="bioRxiv">
        <title>Conserved and derived expression patterns and positive selection on dental genes reveal complex evolutionary context of ever-growing rodent molars.</title>
        <authorList>
            <person name="Calamari Z.T."/>
            <person name="Song A."/>
            <person name="Cohen E."/>
            <person name="Akter M."/>
            <person name="Roy R.D."/>
            <person name="Hallikas O."/>
            <person name="Christensen M.M."/>
            <person name="Li P."/>
            <person name="Marangoni P."/>
            <person name="Jernvall J."/>
            <person name="Klein O.D."/>
        </authorList>
    </citation>
    <scope>NUCLEOTIDE SEQUENCE [LARGE SCALE GENOMIC DNA]</scope>
    <source>
        <strain evidence="2">V071</strain>
    </source>
</reference>
<dbReference type="AlphaFoldDB" id="A0AAW0I0F2"/>
<dbReference type="GO" id="GO:0005634">
    <property type="term" value="C:nucleus"/>
    <property type="evidence" value="ECO:0007669"/>
    <property type="project" value="InterPro"/>
</dbReference>
<evidence type="ECO:0000256" key="1">
    <source>
        <dbReference type="SAM" id="MobiDB-lite"/>
    </source>
</evidence>
<evidence type="ECO:0000313" key="3">
    <source>
        <dbReference type="Proteomes" id="UP001488838"/>
    </source>
</evidence>
<dbReference type="Proteomes" id="UP001488838">
    <property type="component" value="Unassembled WGS sequence"/>
</dbReference>